<dbReference type="GO" id="GO:0004674">
    <property type="term" value="F:protein serine/threonine kinase activity"/>
    <property type="evidence" value="ECO:0007669"/>
    <property type="project" value="TreeGrafter"/>
</dbReference>
<comment type="caution">
    <text evidence="2">The sequence shown here is derived from an EMBL/GenBank/DDBJ whole genome shotgun (WGS) entry which is preliminary data.</text>
</comment>
<dbReference type="InterPro" id="IPR000719">
    <property type="entry name" value="Prot_kinase_dom"/>
</dbReference>
<dbReference type="OrthoDB" id="338859at2759"/>
<dbReference type="Proteomes" id="UP000187209">
    <property type="component" value="Unassembled WGS sequence"/>
</dbReference>
<dbReference type="Pfam" id="PF00069">
    <property type="entry name" value="Pkinase"/>
    <property type="match status" value="1"/>
</dbReference>
<dbReference type="Gene3D" id="1.10.510.10">
    <property type="entry name" value="Transferase(Phosphotransferase) domain 1"/>
    <property type="match status" value="1"/>
</dbReference>
<keyword evidence="3" id="KW-1185">Reference proteome</keyword>
<dbReference type="GO" id="GO:0005634">
    <property type="term" value="C:nucleus"/>
    <property type="evidence" value="ECO:0007669"/>
    <property type="project" value="TreeGrafter"/>
</dbReference>
<dbReference type="GO" id="GO:0005524">
    <property type="term" value="F:ATP binding"/>
    <property type="evidence" value="ECO:0007669"/>
    <property type="project" value="InterPro"/>
</dbReference>
<organism evidence="2 3">
    <name type="scientific">Stentor coeruleus</name>
    <dbReference type="NCBI Taxonomy" id="5963"/>
    <lineage>
        <taxon>Eukaryota</taxon>
        <taxon>Sar</taxon>
        <taxon>Alveolata</taxon>
        <taxon>Ciliophora</taxon>
        <taxon>Postciliodesmatophora</taxon>
        <taxon>Heterotrichea</taxon>
        <taxon>Heterotrichida</taxon>
        <taxon>Stentoridae</taxon>
        <taxon>Stentor</taxon>
    </lineage>
</organism>
<dbReference type="PANTHER" id="PTHR44167">
    <property type="entry name" value="OVARIAN-SPECIFIC SERINE/THREONINE-PROTEIN KINASE LOK-RELATED"/>
    <property type="match status" value="1"/>
</dbReference>
<dbReference type="GO" id="GO:0044773">
    <property type="term" value="P:mitotic DNA damage checkpoint signaling"/>
    <property type="evidence" value="ECO:0007669"/>
    <property type="project" value="TreeGrafter"/>
</dbReference>
<dbReference type="SUPFAM" id="SSF56112">
    <property type="entry name" value="Protein kinase-like (PK-like)"/>
    <property type="match status" value="1"/>
</dbReference>
<dbReference type="InterPro" id="IPR011009">
    <property type="entry name" value="Kinase-like_dom_sf"/>
</dbReference>
<name>A0A1R2BGH1_9CILI</name>
<gene>
    <name evidence="2" type="ORF">SteCoe_24964</name>
</gene>
<evidence type="ECO:0000313" key="2">
    <source>
        <dbReference type="EMBL" id="OMJ75824.1"/>
    </source>
</evidence>
<sequence>MSGFHLLNLMNQELRSKVVEDVAQQMVDNGYKTDVPTLEYFADSQISDIKIYALANMLLRAELEDVKLPENISLLEKSLSLLQKLPNFKETILYHLDTAVSKNISEATSEEDFIRLAKIIKQIRDNDPNLTTGLISGSIRLRAGFTMKYTCEIQNFKDGDIIIQALTFLNSISELGFEIDNAKYIMINPILSFVEYRNKIISISIEAGQNVQQDYKILNLASKLNFDEDVKERMMIIRKKLEEIEPEVIEKPRKFSFSGQDHNDKFKMKKQLFSVDLKLFDGNLIYENEYAWFARTTDSFQVSIYRAKCGEIPVAVKIYKPLKDDVNMDKILNEMKCYQLLGDKANVTKNCFLKYYGSFFQDKCSCLVMEYLENDLMKFLTGLKKQNFVFSENHLIPLIYKLLISFAEMEELGIYHGDIKPHNMLIDKDWNMKIIDYSISVITHEQLSGGTTSGMHPLQGTVGYMAPEIAEVIDQGMKIGNFKMSRADVFSLGMVFLQMLTLKQYDNYNKKQNSEKLMAEVASLEWEWAQHMLGLMLNSDPELRPKFRQLLQYIPGASTETTSNY</sequence>
<evidence type="ECO:0000259" key="1">
    <source>
        <dbReference type="PROSITE" id="PS50011"/>
    </source>
</evidence>
<evidence type="ECO:0000313" key="3">
    <source>
        <dbReference type="Proteomes" id="UP000187209"/>
    </source>
</evidence>
<protein>
    <recommendedName>
        <fullName evidence="1">Protein kinase domain-containing protein</fullName>
    </recommendedName>
</protein>
<dbReference type="PANTHER" id="PTHR44167:SF24">
    <property type="entry name" value="SERINE_THREONINE-PROTEIN KINASE CHK2"/>
    <property type="match status" value="1"/>
</dbReference>
<accession>A0A1R2BGH1</accession>
<dbReference type="PROSITE" id="PS50011">
    <property type="entry name" value="PROTEIN_KINASE_DOM"/>
    <property type="match status" value="1"/>
</dbReference>
<proteinExistence type="predicted"/>
<reference evidence="2 3" key="1">
    <citation type="submission" date="2016-11" db="EMBL/GenBank/DDBJ databases">
        <title>The macronuclear genome of Stentor coeruleus: a giant cell with tiny introns.</title>
        <authorList>
            <person name="Slabodnick M."/>
            <person name="Ruby J.G."/>
            <person name="Reiff S.B."/>
            <person name="Swart E.C."/>
            <person name="Gosai S."/>
            <person name="Prabakaran S."/>
            <person name="Witkowska E."/>
            <person name="Larue G.E."/>
            <person name="Fisher S."/>
            <person name="Freeman R.M."/>
            <person name="Gunawardena J."/>
            <person name="Chu W."/>
            <person name="Stover N.A."/>
            <person name="Gregory B.D."/>
            <person name="Nowacki M."/>
            <person name="Derisi J."/>
            <person name="Roy S.W."/>
            <person name="Marshall W.F."/>
            <person name="Sood P."/>
        </authorList>
    </citation>
    <scope>NUCLEOTIDE SEQUENCE [LARGE SCALE GENOMIC DNA]</scope>
    <source>
        <strain evidence="2">WM001</strain>
    </source>
</reference>
<dbReference type="SMART" id="SM00220">
    <property type="entry name" value="S_TKc"/>
    <property type="match status" value="1"/>
</dbReference>
<feature type="domain" description="Protein kinase" evidence="1">
    <location>
        <begin position="290"/>
        <end position="557"/>
    </location>
</feature>
<dbReference type="InterPro" id="IPR008271">
    <property type="entry name" value="Ser/Thr_kinase_AS"/>
</dbReference>
<dbReference type="CDD" id="cd00180">
    <property type="entry name" value="PKc"/>
    <property type="match status" value="1"/>
</dbReference>
<dbReference type="PROSITE" id="PS00108">
    <property type="entry name" value="PROTEIN_KINASE_ST"/>
    <property type="match status" value="1"/>
</dbReference>
<dbReference type="AlphaFoldDB" id="A0A1R2BGH1"/>
<dbReference type="EMBL" id="MPUH01000667">
    <property type="protein sequence ID" value="OMJ75824.1"/>
    <property type="molecule type" value="Genomic_DNA"/>
</dbReference>